<dbReference type="SUPFAM" id="SSF52833">
    <property type="entry name" value="Thioredoxin-like"/>
    <property type="match status" value="1"/>
</dbReference>
<protein>
    <submittedName>
        <fullName evidence="2">DsbA family oxidoreductase</fullName>
    </submittedName>
</protein>
<dbReference type="PANTHER" id="PTHR13887">
    <property type="entry name" value="GLUTATHIONE S-TRANSFERASE KAPPA"/>
    <property type="match status" value="1"/>
</dbReference>
<dbReference type="PANTHER" id="PTHR13887:SF41">
    <property type="entry name" value="THIOREDOXIN SUPERFAMILY PROTEIN"/>
    <property type="match status" value="1"/>
</dbReference>
<organism evidence="2 3">
    <name type="scientific">Carnobacterium inhibens</name>
    <dbReference type="NCBI Taxonomy" id="147709"/>
    <lineage>
        <taxon>Bacteria</taxon>
        <taxon>Bacillati</taxon>
        <taxon>Bacillota</taxon>
        <taxon>Bacilli</taxon>
        <taxon>Lactobacillales</taxon>
        <taxon>Carnobacteriaceae</taxon>
        <taxon>Carnobacterium</taxon>
    </lineage>
</organism>
<evidence type="ECO:0000313" key="3">
    <source>
        <dbReference type="Proteomes" id="UP000638836"/>
    </source>
</evidence>
<feature type="domain" description="DSBA-like thioredoxin" evidence="1">
    <location>
        <begin position="3"/>
        <end position="201"/>
    </location>
</feature>
<evidence type="ECO:0000259" key="1">
    <source>
        <dbReference type="Pfam" id="PF01323"/>
    </source>
</evidence>
<dbReference type="CDD" id="cd03024">
    <property type="entry name" value="DsbA_FrnE"/>
    <property type="match status" value="1"/>
</dbReference>
<accession>A0ABR7T8V6</accession>
<dbReference type="Proteomes" id="UP000638836">
    <property type="component" value="Unassembled WGS sequence"/>
</dbReference>
<comment type="caution">
    <text evidence="2">The sequence shown here is derived from an EMBL/GenBank/DDBJ whole genome shotgun (WGS) entry which is preliminary data.</text>
</comment>
<dbReference type="InterPro" id="IPR001853">
    <property type="entry name" value="DSBA-like_thioredoxin_dom"/>
</dbReference>
<dbReference type="RefSeq" id="WP_187948384.1">
    <property type="nucleotide sequence ID" value="NZ_WNJQ01000001.1"/>
</dbReference>
<dbReference type="Gene3D" id="3.40.30.10">
    <property type="entry name" value="Glutaredoxin"/>
    <property type="match status" value="1"/>
</dbReference>
<gene>
    <name evidence="2" type="ORF">GLO26_00285</name>
</gene>
<proteinExistence type="predicted"/>
<reference evidence="2 3" key="1">
    <citation type="journal article" date="2020" name="Microorganisms">
        <title>New Insight into Antimicrobial Compounds from Food and Marine-Sourced Carnobacterium Species through Phenotype and Genome Analyses.</title>
        <authorList>
            <person name="Begrem S."/>
            <person name="Ivaniuk F."/>
            <person name="Gigout-Chevalier F."/>
            <person name="Kolypczuk L."/>
            <person name="Bonnetot S."/>
            <person name="Leroi F."/>
            <person name="Grovel O."/>
            <person name="Delbarre-Ladrat C."/>
            <person name="Passerini D."/>
        </authorList>
    </citation>
    <scope>NUCLEOTIDE SEQUENCE [LARGE SCALE GENOMIC DNA]</scope>
    <source>
        <strain evidence="2 3">MIP2551</strain>
    </source>
</reference>
<evidence type="ECO:0000313" key="2">
    <source>
        <dbReference type="EMBL" id="MBC9824265.1"/>
    </source>
</evidence>
<sequence length="210" mass="24002">MKIEVWSDFVCPFCYIGKRHLEEAIKDRSDIEIEFHSYELDATAPEKYEGKMKDYFADHKGMGTEKAHAMIHQVTQMANDAGLNYHYDAIQHGNTLKPHRLFQFAKEQGKGNEFMELAKKAYFIEGKWLNDDDFLVHLATTIGLNEERTREVLASDAYLDAVRSDQTQAAQIGIQGVPFFIFDEQYGVSGAQPVELFKQVLAEVDAKKLD</sequence>
<dbReference type="InterPro" id="IPR036249">
    <property type="entry name" value="Thioredoxin-like_sf"/>
</dbReference>
<keyword evidence="3" id="KW-1185">Reference proteome</keyword>
<name>A0ABR7T8V6_9LACT</name>
<dbReference type="Pfam" id="PF01323">
    <property type="entry name" value="DSBA"/>
    <property type="match status" value="1"/>
</dbReference>
<dbReference type="EMBL" id="WNJQ01000001">
    <property type="protein sequence ID" value="MBC9824265.1"/>
    <property type="molecule type" value="Genomic_DNA"/>
</dbReference>